<dbReference type="GO" id="GO:0051301">
    <property type="term" value="P:cell division"/>
    <property type="evidence" value="ECO:0007669"/>
    <property type="project" value="UniProtKB-KW"/>
</dbReference>
<evidence type="ECO:0000259" key="11">
    <source>
        <dbReference type="Pfam" id="PF03800"/>
    </source>
</evidence>
<comment type="caution">
    <text evidence="12">The sequence shown here is derived from an EMBL/GenBank/DDBJ whole genome shotgun (WGS) entry which is preliminary data.</text>
</comment>
<protein>
    <recommendedName>
        <fullName evidence="11">Kinetochore protein Nuf2 N-terminal domain-containing protein</fullName>
    </recommendedName>
</protein>
<comment type="subcellular location">
    <subcellularLocation>
        <location evidence="1">Chromosome</location>
        <location evidence="1">Centromere</location>
    </subcellularLocation>
</comment>
<dbReference type="STRING" id="2018661.A0A2A2K3E1"/>
<dbReference type="GO" id="GO:0031262">
    <property type="term" value="C:Ndc80 complex"/>
    <property type="evidence" value="ECO:0007669"/>
    <property type="project" value="InterPro"/>
</dbReference>
<evidence type="ECO:0000256" key="8">
    <source>
        <dbReference type="ARBA" id="ARBA00023328"/>
    </source>
</evidence>
<proteinExistence type="inferred from homology"/>
<evidence type="ECO:0000256" key="4">
    <source>
        <dbReference type="ARBA" id="ARBA00022618"/>
    </source>
</evidence>
<comment type="similarity">
    <text evidence="2">Belongs to the NUF2 family.</text>
</comment>
<keyword evidence="6 9" id="KW-0175">Coiled coil</keyword>
<dbReference type="InterPro" id="IPR038275">
    <property type="entry name" value="Nuf2_N_sf"/>
</dbReference>
<feature type="coiled-coil region" evidence="9">
    <location>
        <begin position="144"/>
        <end position="259"/>
    </location>
</feature>
<gene>
    <name evidence="12" type="ORF">WR25_06977</name>
</gene>
<evidence type="ECO:0000256" key="2">
    <source>
        <dbReference type="ARBA" id="ARBA00005498"/>
    </source>
</evidence>
<evidence type="ECO:0000256" key="5">
    <source>
        <dbReference type="ARBA" id="ARBA00022776"/>
    </source>
</evidence>
<keyword evidence="5" id="KW-0498">Mitosis</keyword>
<evidence type="ECO:0000256" key="3">
    <source>
        <dbReference type="ARBA" id="ARBA00022454"/>
    </source>
</evidence>
<feature type="region of interest" description="Disordered" evidence="10">
    <location>
        <begin position="445"/>
        <end position="464"/>
    </location>
</feature>
<keyword evidence="7" id="KW-0131">Cell cycle</keyword>
<evidence type="ECO:0000313" key="13">
    <source>
        <dbReference type="Proteomes" id="UP000218231"/>
    </source>
</evidence>
<dbReference type="InterPro" id="IPR005549">
    <property type="entry name" value="Kinetochore_Nuf2_N"/>
</dbReference>
<dbReference type="EMBL" id="LIAE01009751">
    <property type="protein sequence ID" value="PAV68487.1"/>
    <property type="molecule type" value="Genomic_DNA"/>
</dbReference>
<evidence type="ECO:0000256" key="10">
    <source>
        <dbReference type="SAM" id="MobiDB-lite"/>
    </source>
</evidence>
<reference evidence="12 13" key="1">
    <citation type="journal article" date="2017" name="Curr. Biol.">
        <title>Genome architecture and evolution of a unichromosomal asexual nematode.</title>
        <authorList>
            <person name="Fradin H."/>
            <person name="Zegar C."/>
            <person name="Gutwein M."/>
            <person name="Lucas J."/>
            <person name="Kovtun M."/>
            <person name="Corcoran D."/>
            <person name="Baugh L.R."/>
            <person name="Kiontke K."/>
            <person name="Gunsalus K."/>
            <person name="Fitch D.H."/>
            <person name="Piano F."/>
        </authorList>
    </citation>
    <scope>NUCLEOTIDE SEQUENCE [LARGE SCALE GENOMIC DNA]</scope>
    <source>
        <strain evidence="12">PF1309</strain>
    </source>
</reference>
<accession>A0A2A2K3E1</accession>
<evidence type="ECO:0000256" key="1">
    <source>
        <dbReference type="ARBA" id="ARBA00004584"/>
    </source>
</evidence>
<name>A0A2A2K3E1_9BILA</name>
<evidence type="ECO:0000256" key="6">
    <source>
        <dbReference type="ARBA" id="ARBA00023054"/>
    </source>
</evidence>
<dbReference type="OrthoDB" id="5801951at2759"/>
<dbReference type="AlphaFoldDB" id="A0A2A2K3E1"/>
<keyword evidence="3" id="KW-0158">Chromosome</keyword>
<sequence length="464" mass="54257">MAKLLDVRTIVHHLSVGLRYSITDADVNQPRPERIQSIYHEFAIKILGVPESSFTMLPTLDGIQDRDPDLHRKSDFLILLYTIMSSFFEDFGSLKLSMCDLVNPNPKNARNFLACLADFVHFYKFADDIFTRTQEQFAEHRKNIEVSESLMKRKERDLDNVKGELEVTNRRKAELDSEIERLAAKFNRLYAEESTLREEIMACIAQGEKIDGRKKEIEVETESTRQQIELLSEDLMPSAREVRDDIEQLRKQKMEYSEMSNNSRNVNARLIGQMTECGQLNINFEKYEVNLQKLHKLAEELKEKEKEYSYGKTESSDREQAINELHDKIEDVKTEMENGKEKHELAWTEQKEFLSQMEAKKQQVRADISRANKENTKVSAETRLKIKEVSDLKSERSKMQRDFERQIKEMTEQVETVILKHNKTMSKITKSMRKYATNLNEIENAVRYDPGQDKHDTHDSNSIA</sequence>
<dbReference type="Pfam" id="PF03800">
    <property type="entry name" value="Nuf2"/>
    <property type="match status" value="1"/>
</dbReference>
<feature type="coiled-coil region" evidence="9">
    <location>
        <begin position="284"/>
        <end position="409"/>
    </location>
</feature>
<keyword evidence="13" id="KW-1185">Reference proteome</keyword>
<dbReference type="Proteomes" id="UP000218231">
    <property type="component" value="Unassembled WGS sequence"/>
</dbReference>
<keyword evidence="4" id="KW-0132">Cell division</keyword>
<keyword evidence="8" id="KW-0137">Centromere</keyword>
<dbReference type="Gene3D" id="1.10.418.60">
    <property type="entry name" value="Ncd80 complex, Nuf2 subunit"/>
    <property type="match status" value="1"/>
</dbReference>
<organism evidence="12 13">
    <name type="scientific">Diploscapter pachys</name>
    <dbReference type="NCBI Taxonomy" id="2018661"/>
    <lineage>
        <taxon>Eukaryota</taxon>
        <taxon>Metazoa</taxon>
        <taxon>Ecdysozoa</taxon>
        <taxon>Nematoda</taxon>
        <taxon>Chromadorea</taxon>
        <taxon>Rhabditida</taxon>
        <taxon>Rhabditina</taxon>
        <taxon>Rhabditomorpha</taxon>
        <taxon>Rhabditoidea</taxon>
        <taxon>Rhabditidae</taxon>
        <taxon>Diploscapter</taxon>
    </lineage>
</organism>
<evidence type="ECO:0000313" key="12">
    <source>
        <dbReference type="EMBL" id="PAV68487.1"/>
    </source>
</evidence>
<evidence type="ECO:0000256" key="7">
    <source>
        <dbReference type="ARBA" id="ARBA00023306"/>
    </source>
</evidence>
<evidence type="ECO:0000256" key="9">
    <source>
        <dbReference type="SAM" id="Coils"/>
    </source>
</evidence>
<feature type="domain" description="Kinetochore protein Nuf2 N-terminal" evidence="11">
    <location>
        <begin position="4"/>
        <end position="136"/>
    </location>
</feature>